<evidence type="ECO:0000256" key="1">
    <source>
        <dbReference type="SAM" id="Phobius"/>
    </source>
</evidence>
<keyword evidence="1" id="KW-1133">Transmembrane helix</keyword>
<evidence type="ECO:0000313" key="3">
    <source>
        <dbReference type="Proteomes" id="UP000094008"/>
    </source>
</evidence>
<feature type="transmembrane region" description="Helical" evidence="1">
    <location>
        <begin position="36"/>
        <end position="57"/>
    </location>
</feature>
<keyword evidence="1" id="KW-0812">Transmembrane</keyword>
<reference evidence="3" key="1">
    <citation type="submission" date="2016-06" db="EMBL/GenBank/DDBJ databases">
        <authorList>
            <person name="Sutton G."/>
            <person name="Brinkac L."/>
            <person name="Sanka R."/>
            <person name="Adams M."/>
            <person name="Lau E."/>
            <person name="Mehaffy C."/>
            <person name="Tameris M."/>
            <person name="Hatherill M."/>
            <person name="Hanekom W."/>
            <person name="Mahomed H."/>
            <person name="Mcshane H."/>
        </authorList>
    </citation>
    <scope>NUCLEOTIDE SEQUENCE [LARGE SCALE GENOMIC DNA]</scope>
    <source>
        <strain evidence="3">852002-10433_SCH5171157</strain>
    </source>
</reference>
<protein>
    <submittedName>
        <fullName evidence="2">Uncharacterized protein</fullName>
    </submittedName>
</protein>
<accession>A0A1A0VEF6</accession>
<proteinExistence type="predicted"/>
<dbReference type="AlphaFoldDB" id="A0A1A0VEF6"/>
<organism evidence="2 3">
    <name type="scientific">Mycolicibacterium peregrinum</name>
    <name type="common">Mycobacterium peregrinum</name>
    <dbReference type="NCBI Taxonomy" id="43304"/>
    <lineage>
        <taxon>Bacteria</taxon>
        <taxon>Bacillati</taxon>
        <taxon>Actinomycetota</taxon>
        <taxon>Actinomycetes</taxon>
        <taxon>Mycobacteriales</taxon>
        <taxon>Mycobacteriaceae</taxon>
        <taxon>Mycolicibacterium</taxon>
    </lineage>
</organism>
<feature type="transmembrane region" description="Helical" evidence="1">
    <location>
        <begin position="86"/>
        <end position="107"/>
    </location>
</feature>
<gene>
    <name evidence="2" type="ORF">A5779_10165</name>
</gene>
<feature type="transmembrane region" description="Helical" evidence="1">
    <location>
        <begin position="7"/>
        <end position="30"/>
    </location>
</feature>
<evidence type="ECO:0000313" key="2">
    <source>
        <dbReference type="EMBL" id="OBB81635.1"/>
    </source>
</evidence>
<keyword evidence="1" id="KW-0472">Membrane</keyword>
<dbReference type="EMBL" id="LZSY01000180">
    <property type="protein sequence ID" value="OBB81635.1"/>
    <property type="molecule type" value="Genomic_DNA"/>
</dbReference>
<sequence length="247" mass="25998">MYRIGPLVWLFTAAAVASVVGGLLVVVGWARGELSGSPWAALVGVLLMAAGFGAVAFRCASRGEPRREPPDAPSDTMLEVRHPLGLVFWLFAALAAVVLALTASGVAGFVRRAIQHGGLDRSDTTGLAAVGVTVVAAMALVGMVSMAVAIPARIIGSYGRTHLWLSREGIGYATTSDDDPGFRPWDSVTAVSYSSRDARGVVYSHVWTIRTSNPRLHISVVYPAGAVPRPRTIRQAIRDVAPAVQVS</sequence>
<name>A0A1A0VEF6_MYCPR</name>
<comment type="caution">
    <text evidence="2">The sequence shown here is derived from an EMBL/GenBank/DDBJ whole genome shotgun (WGS) entry which is preliminary data.</text>
</comment>
<dbReference type="Proteomes" id="UP000094008">
    <property type="component" value="Unassembled WGS sequence"/>
</dbReference>
<feature type="transmembrane region" description="Helical" evidence="1">
    <location>
        <begin position="127"/>
        <end position="150"/>
    </location>
</feature>